<dbReference type="EMBL" id="JAAXLA010000056">
    <property type="protein sequence ID" value="NMI00411.1"/>
    <property type="molecule type" value="Genomic_DNA"/>
</dbReference>
<dbReference type="Proteomes" id="UP000820669">
    <property type="component" value="Unassembled WGS sequence"/>
</dbReference>
<reference evidence="2 3" key="1">
    <citation type="submission" date="2020-04" db="EMBL/GenBank/DDBJ databases">
        <authorList>
            <person name="Klaysubun C."/>
            <person name="Duangmal K."/>
            <person name="Lipun K."/>
        </authorList>
    </citation>
    <scope>NUCLEOTIDE SEQUENCE [LARGE SCALE GENOMIC DNA]</scope>
    <source>
        <strain evidence="2 3">K10HN5</strain>
    </source>
</reference>
<gene>
    <name evidence="2" type="ORF">HF526_24325</name>
</gene>
<dbReference type="NCBIfam" id="TIGR03930">
    <property type="entry name" value="WXG100_ESAT6"/>
    <property type="match status" value="1"/>
</dbReference>
<name>A0ABX1SH61_9PSEU</name>
<sequence length="95" mass="10413">MSEIKVTFAELAVAQHNVAGTAQRIAARLDELKRFLAPLAATWEGQAATDYQARQRQWDTAAADLASVLARIGVALGTANDSYQQVEQANARRWQ</sequence>
<dbReference type="RefSeq" id="WP_169383889.1">
    <property type="nucleotide sequence ID" value="NZ_JAAXLA010000056.1"/>
</dbReference>
<proteinExistence type="inferred from homology"/>
<evidence type="ECO:0000313" key="3">
    <source>
        <dbReference type="Proteomes" id="UP000820669"/>
    </source>
</evidence>
<dbReference type="InterPro" id="IPR036689">
    <property type="entry name" value="ESAT-6-like_sf"/>
</dbReference>
<comment type="similarity">
    <text evidence="1">Belongs to the WXG100 family.</text>
</comment>
<evidence type="ECO:0000313" key="2">
    <source>
        <dbReference type="EMBL" id="NMI00411.1"/>
    </source>
</evidence>
<evidence type="ECO:0000256" key="1">
    <source>
        <dbReference type="RuleBase" id="RU362001"/>
    </source>
</evidence>
<keyword evidence="3" id="KW-1185">Reference proteome</keyword>
<dbReference type="Gene3D" id="1.10.287.1060">
    <property type="entry name" value="ESAT-6-like"/>
    <property type="match status" value="1"/>
</dbReference>
<accession>A0ABX1SH61</accession>
<dbReference type="Pfam" id="PF06013">
    <property type="entry name" value="WXG100"/>
    <property type="match status" value="1"/>
</dbReference>
<protein>
    <recommendedName>
        <fullName evidence="1">ESAT-6-like protein</fullName>
    </recommendedName>
</protein>
<comment type="caution">
    <text evidence="2">The sequence shown here is derived from an EMBL/GenBank/DDBJ whole genome shotgun (WGS) entry which is preliminary data.</text>
</comment>
<dbReference type="InterPro" id="IPR010310">
    <property type="entry name" value="T7SS_ESAT-6-like"/>
</dbReference>
<dbReference type="SUPFAM" id="SSF140453">
    <property type="entry name" value="EsxAB dimer-like"/>
    <property type="match status" value="1"/>
</dbReference>
<organism evidence="2 3">
    <name type="scientific">Pseudonocardia acidicola</name>
    <dbReference type="NCBI Taxonomy" id="2724939"/>
    <lineage>
        <taxon>Bacteria</taxon>
        <taxon>Bacillati</taxon>
        <taxon>Actinomycetota</taxon>
        <taxon>Actinomycetes</taxon>
        <taxon>Pseudonocardiales</taxon>
        <taxon>Pseudonocardiaceae</taxon>
        <taxon>Pseudonocardia</taxon>
    </lineage>
</organism>